<evidence type="ECO:0000256" key="1">
    <source>
        <dbReference type="ARBA" id="ARBA00005056"/>
    </source>
</evidence>
<evidence type="ECO:0000256" key="7">
    <source>
        <dbReference type="ARBA" id="ARBA00022697"/>
    </source>
</evidence>
<evidence type="ECO:0000256" key="10">
    <source>
        <dbReference type="RuleBase" id="RU000579"/>
    </source>
</evidence>
<feature type="domain" description="Aspartate/homoserine dehydrogenase NAD-binding" evidence="13">
    <location>
        <begin position="10"/>
        <end position="125"/>
    </location>
</feature>
<evidence type="ECO:0000256" key="8">
    <source>
        <dbReference type="ARBA" id="ARBA00023002"/>
    </source>
</evidence>
<dbReference type="Gene3D" id="3.40.50.720">
    <property type="entry name" value="NAD(P)-binding Rossmann-like Domain"/>
    <property type="match status" value="1"/>
</dbReference>
<dbReference type="NCBIfam" id="NF004976">
    <property type="entry name" value="PRK06349.1"/>
    <property type="match status" value="1"/>
</dbReference>
<organism evidence="14 15">
    <name type="scientific">Lacticaseibacillus hegangensis</name>
    <dbReference type="NCBI Taxonomy" id="2486010"/>
    <lineage>
        <taxon>Bacteria</taxon>
        <taxon>Bacillati</taxon>
        <taxon>Bacillota</taxon>
        <taxon>Bacilli</taxon>
        <taxon>Lactobacillales</taxon>
        <taxon>Lactobacillaceae</taxon>
        <taxon>Lacticaseibacillus</taxon>
    </lineage>
</organism>
<name>A0ABW4D0W1_9LACO</name>
<evidence type="ECO:0000256" key="2">
    <source>
        <dbReference type="ARBA" id="ARBA00005062"/>
    </source>
</evidence>
<dbReference type="Pfam" id="PF03447">
    <property type="entry name" value="NAD_binding_3"/>
    <property type="match status" value="1"/>
</dbReference>
<dbReference type="PANTHER" id="PTHR43331:SF1">
    <property type="entry name" value="HOMOSERINE DEHYDROGENASE"/>
    <property type="match status" value="1"/>
</dbReference>
<evidence type="ECO:0000259" key="12">
    <source>
        <dbReference type="Pfam" id="PF00742"/>
    </source>
</evidence>
<comment type="caution">
    <text evidence="14">The sequence shown here is derived from an EMBL/GenBank/DDBJ whole genome shotgun (WGS) entry which is preliminary data.</text>
</comment>
<evidence type="ECO:0000313" key="14">
    <source>
        <dbReference type="EMBL" id="MFD1441737.1"/>
    </source>
</evidence>
<dbReference type="SUPFAM" id="SSF55347">
    <property type="entry name" value="Glyceraldehyde-3-phosphate dehydrogenase-like, C-terminal domain"/>
    <property type="match status" value="1"/>
</dbReference>
<keyword evidence="15" id="KW-1185">Reference proteome</keyword>
<dbReference type="PANTHER" id="PTHR43331">
    <property type="entry name" value="HOMOSERINE DEHYDROGENASE"/>
    <property type="match status" value="1"/>
</dbReference>
<sequence>MTKINVGLLGLGTVGKGVATIVARQSPQLASAGLKITRAAVRTITPERQAHFPDIKLTTDAFQIVNDPEIQIIVEAIGGIDLPYALIQQALRNGKHVITANKDLIATHGQALTALAASQHVALNYEAAVMGSIPILRTLNTSFAGDTITSLAGIANGTSNFILSQMARGRSYQGALADAQQKGFAEADPTNDVEGLDASYKLLILCRLAFGLDATLASIHRQGITTLTAADFAAAKHFGCTIKPLIRAIRRGNQLSLTVAPALVPNTNPLSHVDDEFNAIELTSTNTKSLVLIGPGAGSLPTANAVVADLQAVAHDIRGHQTPTIAAQVLLTAEALELKTPQLVVLDTDLSITGAAIADHLGLSCVTYQHNNELTLLSPAVTDETIDTWRATLNRLKHVKVQHVLPVFNPDGRAHQTQLQNLTTTSETESQSF</sequence>
<dbReference type="InterPro" id="IPR005106">
    <property type="entry name" value="Asp/hSer_DH_NAD-bd"/>
</dbReference>
<dbReference type="SUPFAM" id="SSF51735">
    <property type="entry name" value="NAD(P)-binding Rossmann-fold domains"/>
    <property type="match status" value="1"/>
</dbReference>
<dbReference type="EMBL" id="JBHTOK010000074">
    <property type="protein sequence ID" value="MFD1441737.1"/>
    <property type="molecule type" value="Genomic_DNA"/>
</dbReference>
<comment type="pathway">
    <text evidence="2 10">Amino-acid biosynthesis; L-methionine biosynthesis via de novo pathway; L-homoserine from L-aspartate: step 3/3.</text>
</comment>
<evidence type="ECO:0000256" key="6">
    <source>
        <dbReference type="ARBA" id="ARBA00022605"/>
    </source>
</evidence>
<keyword evidence="8 10" id="KW-0560">Oxidoreductase</keyword>
<evidence type="ECO:0000256" key="5">
    <source>
        <dbReference type="ARBA" id="ARBA00013376"/>
    </source>
</evidence>
<evidence type="ECO:0000256" key="3">
    <source>
        <dbReference type="ARBA" id="ARBA00006753"/>
    </source>
</evidence>
<proteinExistence type="inferred from homology"/>
<protein>
    <recommendedName>
        <fullName evidence="5 10">Homoserine dehydrogenase</fullName>
        <ecNumber evidence="4 10">1.1.1.3</ecNumber>
    </recommendedName>
</protein>
<keyword evidence="10" id="KW-0521">NADP</keyword>
<evidence type="ECO:0000256" key="9">
    <source>
        <dbReference type="ARBA" id="ARBA00023167"/>
    </source>
</evidence>
<keyword evidence="7 10" id="KW-0791">Threonine biosynthesis</keyword>
<comment type="catalytic activity">
    <reaction evidence="10">
        <text>L-homoserine + NADP(+) = L-aspartate 4-semialdehyde + NADPH + H(+)</text>
        <dbReference type="Rhea" id="RHEA:15761"/>
        <dbReference type="ChEBI" id="CHEBI:15378"/>
        <dbReference type="ChEBI" id="CHEBI:57476"/>
        <dbReference type="ChEBI" id="CHEBI:57783"/>
        <dbReference type="ChEBI" id="CHEBI:58349"/>
        <dbReference type="ChEBI" id="CHEBI:537519"/>
        <dbReference type="EC" id="1.1.1.3"/>
    </reaction>
</comment>
<comment type="pathway">
    <text evidence="1 10">Amino-acid biosynthesis; L-threonine biosynthesis; L-threonine from L-aspartate: step 3/5.</text>
</comment>
<dbReference type="PROSITE" id="PS01042">
    <property type="entry name" value="HOMOSER_DHGENASE"/>
    <property type="match status" value="1"/>
</dbReference>
<dbReference type="Proteomes" id="UP001597212">
    <property type="component" value="Unassembled WGS sequence"/>
</dbReference>
<keyword evidence="6 10" id="KW-0028">Amino-acid biosynthesis</keyword>
<dbReference type="InterPro" id="IPR036291">
    <property type="entry name" value="NAD(P)-bd_dom_sf"/>
</dbReference>
<evidence type="ECO:0000256" key="11">
    <source>
        <dbReference type="RuleBase" id="RU004171"/>
    </source>
</evidence>
<comment type="similarity">
    <text evidence="3 11">Belongs to the homoserine dehydrogenase family.</text>
</comment>
<feature type="domain" description="Homoserine dehydrogenase catalytic" evidence="12">
    <location>
        <begin position="134"/>
        <end position="310"/>
    </location>
</feature>
<dbReference type="Pfam" id="PF00742">
    <property type="entry name" value="Homoserine_dh"/>
    <property type="match status" value="1"/>
</dbReference>
<keyword evidence="9 10" id="KW-0486">Methionine biosynthesis</keyword>
<dbReference type="Gene3D" id="3.30.360.10">
    <property type="entry name" value="Dihydrodipicolinate Reductase, domain 2"/>
    <property type="match status" value="1"/>
</dbReference>
<gene>
    <name evidence="14" type="ORF">ACFQ5K_10155</name>
</gene>
<dbReference type="InterPro" id="IPR001342">
    <property type="entry name" value="HDH_cat"/>
</dbReference>
<dbReference type="GO" id="GO:0004412">
    <property type="term" value="F:homoserine dehydrogenase activity"/>
    <property type="evidence" value="ECO:0007669"/>
    <property type="project" value="UniProtKB-EC"/>
</dbReference>
<evidence type="ECO:0000256" key="4">
    <source>
        <dbReference type="ARBA" id="ARBA00013213"/>
    </source>
</evidence>
<dbReference type="EC" id="1.1.1.3" evidence="4 10"/>
<dbReference type="RefSeq" id="WP_164506110.1">
    <property type="nucleotide sequence ID" value="NZ_JBHTOK010000074.1"/>
</dbReference>
<evidence type="ECO:0000313" key="15">
    <source>
        <dbReference type="Proteomes" id="UP001597212"/>
    </source>
</evidence>
<accession>A0ABW4D0W1</accession>
<reference evidence="15" key="1">
    <citation type="journal article" date="2019" name="Int. J. Syst. Evol. Microbiol.">
        <title>The Global Catalogue of Microorganisms (GCM) 10K type strain sequencing project: providing services to taxonomists for standard genome sequencing and annotation.</title>
        <authorList>
            <consortium name="The Broad Institute Genomics Platform"/>
            <consortium name="The Broad Institute Genome Sequencing Center for Infectious Disease"/>
            <person name="Wu L."/>
            <person name="Ma J."/>
        </authorList>
    </citation>
    <scope>NUCLEOTIDE SEQUENCE [LARGE SCALE GENOMIC DNA]</scope>
    <source>
        <strain evidence="15">CCM 8912</strain>
    </source>
</reference>
<dbReference type="InterPro" id="IPR019811">
    <property type="entry name" value="HDH_CS"/>
</dbReference>
<evidence type="ECO:0000259" key="13">
    <source>
        <dbReference type="Pfam" id="PF03447"/>
    </source>
</evidence>